<protein>
    <recommendedName>
        <fullName evidence="3">F-box domain-containing protein</fullName>
    </recommendedName>
</protein>
<evidence type="ECO:0000313" key="1">
    <source>
        <dbReference type="EMBL" id="CAE6398775.1"/>
    </source>
</evidence>
<dbReference type="Proteomes" id="UP000663843">
    <property type="component" value="Unassembled WGS sequence"/>
</dbReference>
<evidence type="ECO:0000313" key="2">
    <source>
        <dbReference type="Proteomes" id="UP000663843"/>
    </source>
</evidence>
<proteinExistence type="predicted"/>
<dbReference type="AlphaFoldDB" id="A0A8H3A8P3"/>
<evidence type="ECO:0008006" key="3">
    <source>
        <dbReference type="Google" id="ProtNLM"/>
    </source>
</evidence>
<comment type="caution">
    <text evidence="1">The sequence shown here is derived from an EMBL/GenBank/DDBJ whole genome shotgun (WGS) entry which is preliminary data.</text>
</comment>
<dbReference type="EMBL" id="CAJMWT010001403">
    <property type="protein sequence ID" value="CAE6398775.1"/>
    <property type="molecule type" value="Genomic_DNA"/>
</dbReference>
<accession>A0A8H3A8P3</accession>
<name>A0A8H3A8P3_9AGAM</name>
<gene>
    <name evidence="1" type="ORF">RDB_LOCUS35251</name>
</gene>
<sequence length="570" mass="65579">MIVDISPSVNAIISQWEEAGASLFVALRKYLDSSYSLEKEMLSQSKLPKDLIVRIDTALYSLDHQTATVRSTFTRMRNRTVSPIFRLPHEILSDIFMRVIFSTLDPTEFELIETSVTKMYLELYNLLGVCKAWRDVLLERGEFWSIIPIVNFSPPMREVQPKRMNLDYFLSGSAGGPKGDLHLLATQPYDPSYDSILPALAPRFRTVNIITKRRSTIKSIIDVFLNPRLPEPLALSQLSVYQDQGYSYYHVHPGEKNYVFLPGSSKQELFKELTRKLSVLRVRGAQFHWDRFSFSHRLTEVYLQDVLLGYDIAAIGFINALSSASELRVLTLVSVRSFFGGLFCYDSPTRLQIDFPNLETVFLDDLYFNTLDCFLSSISSRSYRLDIHLSMVHRFLYLLNEDTLNEDSMVSFKVLYELLRDMPIRKLLISEGEHGQPSPWELKELMASVTRNMELLWVQGWQFDTDYCRVLSYHSIYPDSSNSAPALTSLRITCAQFRDQGAFINMLTSYSGKVPEMIVGAAFFDDTSFDRVPVEKLVLERALKDSIPCIRLVDSDFTPPEFEGPLWRLW</sequence>
<reference evidence="1" key="1">
    <citation type="submission" date="2021-01" db="EMBL/GenBank/DDBJ databases">
        <authorList>
            <person name="Kaushik A."/>
        </authorList>
    </citation>
    <scope>NUCLEOTIDE SEQUENCE</scope>
    <source>
        <strain evidence="1">AG2-2IIIB</strain>
    </source>
</reference>
<organism evidence="1 2">
    <name type="scientific">Rhizoctonia solani</name>
    <dbReference type="NCBI Taxonomy" id="456999"/>
    <lineage>
        <taxon>Eukaryota</taxon>
        <taxon>Fungi</taxon>
        <taxon>Dikarya</taxon>
        <taxon>Basidiomycota</taxon>
        <taxon>Agaricomycotina</taxon>
        <taxon>Agaricomycetes</taxon>
        <taxon>Cantharellales</taxon>
        <taxon>Ceratobasidiaceae</taxon>
        <taxon>Rhizoctonia</taxon>
    </lineage>
</organism>